<dbReference type="Pfam" id="PF13191">
    <property type="entry name" value="AAA_16"/>
    <property type="match status" value="1"/>
</dbReference>
<sequence>MRFGILGQPAIWQHDEEIRLATRRSRGVLAHLLLSPARSASVESLIYAIYGDTPTKSARNQVHRGVGELRKYGVTIDVHDNVYRLEAAEDSVDAFVFIRLYDQARALAGDRDHAGAARTLGEALALWRGAALSGLDSEAFLAEAAVWDERRLAAIEARIDADLALGRHREVIAELQRLADQHPLREVFCGQLMLALYRSQRGSEALQAFTDLEERLRDELGTDPSPVLRDLRTQILRQDSVLEPARPSALVPRQLPARSGVLAGRDAELRRIADAIEDHGTSPVVVVTGPGGVGKTALCLEAAHRVAGRYPDGQLYADDLSEPGDVLAGFLTALGVAADEIPEGTGARAGLLRSVLARRRVLIVLDGVSGARRIDPFLPGHPGCAVIVTSRSPLALLHGAIRVRVSALDRADARALLATGAGDERMAAEPAAADRIIDLCARLPVALNIAAARLATRPHWTLARLAERLADPAKILGELRYDGQSVVPTLMRGYEVLPAGPRSLIRRIGFYGSAEVTARTTAALADVPMDVAENMLEELAETHFLVTLQDGERFRCHELLLSFGAGRALAEDREQDLRAAARRALGGWLALTDDAHASMRGQDNSIPRGTAPRYRPQGAAAWSGQGAAWFDANLDGILAAVRRAAPFPEVCWELAIAPLALYEAGSRFDVWLESHELALSSVRGAGNIRGQAALLYSLGHRSLLVGDYAGAARRLEEALRLFQHLDDDHGRGLALRLLADLDRIRQELGKARRTYEEAAEVLRRSGDPVGEADALGGLAMVLHSTGEEQASQACLERALVLCREGGSLRSEAQIRRGVAMHAARAGTPEEAYPELLQALEIATYIGDRVVLSDILLDLGTTRILLGDPRAAYDNLVTAEEIAKVAGVKRTTLRARRARAFLNGNGEATPRPARDH</sequence>
<protein>
    <submittedName>
        <fullName evidence="4">BTAD domain-containing putative transcriptional regulator</fullName>
    </submittedName>
</protein>
<feature type="domain" description="Bacterial transcriptional activator" evidence="3">
    <location>
        <begin position="92"/>
        <end position="236"/>
    </location>
</feature>
<evidence type="ECO:0000313" key="4">
    <source>
        <dbReference type="EMBL" id="MFG1708808.1"/>
    </source>
</evidence>
<dbReference type="InterPro" id="IPR036388">
    <property type="entry name" value="WH-like_DNA-bd_sf"/>
</dbReference>
<proteinExistence type="predicted"/>
<keyword evidence="1" id="KW-0805">Transcription regulation</keyword>
<dbReference type="SUPFAM" id="SSF48452">
    <property type="entry name" value="TPR-like"/>
    <property type="match status" value="2"/>
</dbReference>
<organism evidence="4 5">
    <name type="scientific">Nonomuraea marmarensis</name>
    <dbReference type="NCBI Taxonomy" id="3351344"/>
    <lineage>
        <taxon>Bacteria</taxon>
        <taxon>Bacillati</taxon>
        <taxon>Actinomycetota</taxon>
        <taxon>Actinomycetes</taxon>
        <taxon>Streptosporangiales</taxon>
        <taxon>Streptosporangiaceae</taxon>
        <taxon>Nonomuraea</taxon>
    </lineage>
</organism>
<dbReference type="InterPro" id="IPR027417">
    <property type="entry name" value="P-loop_NTPase"/>
</dbReference>
<dbReference type="Gene3D" id="3.40.50.300">
    <property type="entry name" value="P-loop containing nucleotide triphosphate hydrolases"/>
    <property type="match status" value="1"/>
</dbReference>
<keyword evidence="5" id="KW-1185">Reference proteome</keyword>
<dbReference type="PANTHER" id="PTHR35807">
    <property type="entry name" value="TRANSCRIPTIONAL REGULATOR REDD-RELATED"/>
    <property type="match status" value="1"/>
</dbReference>
<accession>A0ABW7AP40</accession>
<evidence type="ECO:0000256" key="1">
    <source>
        <dbReference type="ARBA" id="ARBA00023015"/>
    </source>
</evidence>
<dbReference type="SMART" id="SM01043">
    <property type="entry name" value="BTAD"/>
    <property type="match status" value="1"/>
</dbReference>
<evidence type="ECO:0000256" key="2">
    <source>
        <dbReference type="ARBA" id="ARBA00023163"/>
    </source>
</evidence>
<gene>
    <name evidence="4" type="ORF">ACFLIM_36990</name>
</gene>
<dbReference type="InterPro" id="IPR041664">
    <property type="entry name" value="AAA_16"/>
</dbReference>
<dbReference type="CDD" id="cd15831">
    <property type="entry name" value="BTAD"/>
    <property type="match status" value="1"/>
</dbReference>
<reference evidence="4 5" key="1">
    <citation type="submission" date="2024-10" db="EMBL/GenBank/DDBJ databases">
        <authorList>
            <person name="Topkara A.R."/>
            <person name="Saygin H."/>
        </authorList>
    </citation>
    <scope>NUCLEOTIDE SEQUENCE [LARGE SCALE GENOMIC DNA]</scope>
    <source>
        <strain evidence="4 5">M3C6</strain>
    </source>
</reference>
<dbReference type="SUPFAM" id="SSF46894">
    <property type="entry name" value="C-terminal effector domain of the bipartite response regulators"/>
    <property type="match status" value="1"/>
</dbReference>
<dbReference type="InterPro" id="IPR005158">
    <property type="entry name" value="BTAD"/>
</dbReference>
<name>A0ABW7AP40_9ACTN</name>
<dbReference type="PRINTS" id="PR00364">
    <property type="entry name" value="DISEASERSIST"/>
</dbReference>
<comment type="caution">
    <text evidence="4">The sequence shown here is derived from an EMBL/GenBank/DDBJ whole genome shotgun (WGS) entry which is preliminary data.</text>
</comment>
<dbReference type="Proteomes" id="UP001603978">
    <property type="component" value="Unassembled WGS sequence"/>
</dbReference>
<dbReference type="EMBL" id="JBICRM010000031">
    <property type="protein sequence ID" value="MFG1708808.1"/>
    <property type="molecule type" value="Genomic_DNA"/>
</dbReference>
<dbReference type="RefSeq" id="WP_393173039.1">
    <property type="nucleotide sequence ID" value="NZ_JBICRM010000031.1"/>
</dbReference>
<dbReference type="SUPFAM" id="SSF52540">
    <property type="entry name" value="P-loop containing nucleoside triphosphate hydrolases"/>
    <property type="match status" value="1"/>
</dbReference>
<evidence type="ECO:0000259" key="3">
    <source>
        <dbReference type="SMART" id="SM01043"/>
    </source>
</evidence>
<dbReference type="Gene3D" id="1.10.10.10">
    <property type="entry name" value="Winged helix-like DNA-binding domain superfamily/Winged helix DNA-binding domain"/>
    <property type="match status" value="1"/>
</dbReference>
<dbReference type="Gene3D" id="1.25.40.10">
    <property type="entry name" value="Tetratricopeptide repeat domain"/>
    <property type="match status" value="2"/>
</dbReference>
<dbReference type="InterPro" id="IPR011990">
    <property type="entry name" value="TPR-like_helical_dom_sf"/>
</dbReference>
<dbReference type="InterPro" id="IPR016032">
    <property type="entry name" value="Sig_transdc_resp-reg_C-effctor"/>
</dbReference>
<dbReference type="PANTHER" id="PTHR35807:SF1">
    <property type="entry name" value="TRANSCRIPTIONAL REGULATOR REDD"/>
    <property type="match status" value="1"/>
</dbReference>
<evidence type="ECO:0000313" key="5">
    <source>
        <dbReference type="Proteomes" id="UP001603978"/>
    </source>
</evidence>
<dbReference type="InterPro" id="IPR051677">
    <property type="entry name" value="AfsR-DnrI-RedD_regulator"/>
</dbReference>
<dbReference type="Pfam" id="PF03704">
    <property type="entry name" value="BTAD"/>
    <property type="match status" value="1"/>
</dbReference>
<keyword evidence="2" id="KW-0804">Transcription</keyword>